<dbReference type="AlphaFoldDB" id="A0A1M6CZ97"/>
<proteinExistence type="predicted"/>
<organism evidence="1 2">
    <name type="scientific">Butyrivibrio fibrisolvens DSM 3071</name>
    <dbReference type="NCBI Taxonomy" id="1121131"/>
    <lineage>
        <taxon>Bacteria</taxon>
        <taxon>Bacillati</taxon>
        <taxon>Bacillota</taxon>
        <taxon>Clostridia</taxon>
        <taxon>Lachnospirales</taxon>
        <taxon>Lachnospiraceae</taxon>
        <taxon>Butyrivibrio</taxon>
    </lineage>
</organism>
<gene>
    <name evidence="1" type="ORF">SAMN02745229_03418</name>
</gene>
<dbReference type="GeneID" id="89511122"/>
<dbReference type="EMBL" id="FQXK01000036">
    <property type="protein sequence ID" value="SHI66048.1"/>
    <property type="molecule type" value="Genomic_DNA"/>
</dbReference>
<accession>A0A1M6CZ97</accession>
<dbReference type="STRING" id="1121131.SAMN02745229_03418"/>
<dbReference type="RefSeq" id="WP_073389548.1">
    <property type="nucleotide sequence ID" value="NZ_FQXK01000036.1"/>
</dbReference>
<keyword evidence="2" id="KW-1185">Reference proteome</keyword>
<evidence type="ECO:0000313" key="1">
    <source>
        <dbReference type="EMBL" id="SHI66048.1"/>
    </source>
</evidence>
<evidence type="ECO:0000313" key="2">
    <source>
        <dbReference type="Proteomes" id="UP000184278"/>
    </source>
</evidence>
<reference evidence="2" key="1">
    <citation type="submission" date="2016-11" db="EMBL/GenBank/DDBJ databases">
        <authorList>
            <person name="Varghese N."/>
            <person name="Submissions S."/>
        </authorList>
    </citation>
    <scope>NUCLEOTIDE SEQUENCE [LARGE SCALE GENOMIC DNA]</scope>
    <source>
        <strain evidence="2">DSM 3071</strain>
    </source>
</reference>
<sequence length="274" mass="31632">MKYMTFNSSCSYAGLANMLEKKGIDVEDYEIALAMKLPFMIDKNEDGYIAGPMLQQKKWFDVYLNAHGYEITEEWVDRSDVFNCLQGKDTAMLGIRMDNGRLHYHAVVFKGMEDGKAAFMNNKHEGGSDPDEFKFTANELEERVRDKTVVATITPTEVRMVDFTALLEQSLKNLDNLQRDMDDFCAVQHSNQEILEKEFGLFRPLLLDGPSMMKLIGQDAVLEDMKSLQKVFVQVALKDKRDDVVLSDCFDMELLQSVCYRWKMLIRQELERIV</sequence>
<evidence type="ECO:0008006" key="3">
    <source>
        <dbReference type="Google" id="ProtNLM"/>
    </source>
</evidence>
<dbReference type="OrthoDB" id="2049800at2"/>
<protein>
    <recommendedName>
        <fullName evidence="3">Butirosin biosynthesis protein H, N-terminal</fullName>
    </recommendedName>
</protein>
<name>A0A1M6CZ97_BUTFI</name>
<dbReference type="Proteomes" id="UP000184278">
    <property type="component" value="Unassembled WGS sequence"/>
</dbReference>